<dbReference type="InterPro" id="IPR003599">
    <property type="entry name" value="Ig_sub"/>
</dbReference>
<feature type="region of interest" description="Disordered" evidence="7">
    <location>
        <begin position="275"/>
        <end position="301"/>
    </location>
</feature>
<feature type="compositionally biased region" description="Polar residues" evidence="7">
    <location>
        <begin position="1814"/>
        <end position="1825"/>
    </location>
</feature>
<sequence length="7324" mass="815963">MLSNLLVEMSPSPPVPRKRQIETNQQKLSSLITSSIDQESTFMSSNITNKRHRPLQSQSLTRYDDYRRLRQYPKTLEIFIPMDTNDNNTEKQSTIKRSFEYEVEKKKRSSSENLRQQRPQHDFEVELEYLRCLDDLTNEYEKLKRQKKPVDNRKKKTTTYETTEQFESIEKIYHNQPQPQQQPIHQYSQHDNIYQRSASENILHKHSKPILTTTDLPLSDDEFSRLEYNLLRKERLKPIHIHSSTNSIPGETSIKYVSTERLPVEVLVPKPQIRTTHGEHSSTTMKDVRQSTRKKTTNIHQQRRRKTIEGQHELRIIEQPIISGRTLPVEFTIPKPIETLPVEHTSTFIVKSKKGGRFQTLDISKSLTRERRLSGEHELRVISEPIRSNLHNKPVELLFPKPTLTSKSSHHSSTIVKQNRTPKSSLILDNIQTLLKGEHELRLVDKPIESGPSNSVELIVPKSVTETVEHTSTIITETQPQRRVLEITGSGRKIENEYETKYFHDTVRVEEEIEVKLPKQKYEQVDHSSTIIKHSRGKGPIIDIDTTYKTIQGEHELKIFEESIETKADTMQLLVPKPKISSEHHSTTVIKGQRGKPQILTIDRKPIIPGDHETKYHEQPVESYSEMEVLFPKSQSRYNQQVAYDDRLMETRSSELQRKYHQTSNDYNERYMLTTNEYEEEEDIGGEHSTTYFKQARAKYEPIELVVDRPKILPSISKLIADIHAPTQITSIKPTKYTLTEDSSTKIDMDVTKDRFHEQYDEMELVFERPLVRDSSTTLLANIQSGLELKSIQPTTQQTIKTDIQKSSSTLTMQRGEQQSDEELLELRLRKPYIQDSSSIVLANIQPELGIQGQLKHTPYIPQPIEESSSALLMELNTEQYRTPFELIIPRLDVESSSSTVLAQVSPALAGLRAKIDVPQLEKSTSTVLFEQTTRSDKEIELIMPKPKQIETSTTTMIADVQAKLETKNIRPSEIQPERSTSTVYFDETVQHVRPQPVELRMKQPIIGDSSTTLLANVKPTIDTQQIQIFGNQNQTLENSSSAILFDTKNEQIQPSEIELRIPRPHIQESTSVMLANIRPTLDTSHTHLVIPSSLQSPIKSSSELIIEQDNIDETTVESYLHRQTNSNTVLTELEDTRIENDEMYILGTNNQLQQQQYGSSMIHADLNKPLELIFNVDEGNTSAISSQYKRGHNSRILANTSAGTTSNPYQPVEFLLSGGGGLSGYNTTVEEYTTGGSGTGGYTTTKTTTKRTITSADAGGYNEGTNKSLVRGIRPFDQVDLILQPDSSISSSKLLSTNLSSEQGGYSPHFNVSLHDQTVREGESVLFEIIVSAQPSAEIIWDKDDQLIGDDSAFRLDYYGDGRATLYIPEAFADDQGYYTCTVTNSHGTCRTTARLNVDSSGEGPSPKRRQLESSSNVYYRQGPTQTIESYSVYSKPSTTITQVTEETQVYRIPAHQQQQQQQQHQHNEISYSVQGTQPKFQPIQFLVSANQDNNQAITTTTITTDENDQSLFTSPYQNYNSQLQTLSNRNNLSSYGDQTNTITTTTYSQQQQPRHTGLIATVAKQAGPTPSHYQLATTQEYDNMQTESEISPIHFNRSIQQDSSTSYITTRPNFTKPLEPVNAVEGGTVQITVHLTAVGPQHSRPEIQWYHHGQPIVSDNQHYRITEGYDTAILEIINVKKHDTGPVWCVANTPAGSATTTCAITVEEKPVRTQRHIKTTQQHIVPQESVYDTHSIHSTHAQIPLHYHQQQQQIDQRVPTQYYSSQTISQQQISPQSFTSQTPLSYQQQQQISPQSTTSQTYSSVSYQTPQHQAPFQSYTPQQASLQSHQIPYQTATPQLQQPQTASQPFIPQAPPLLPNFNTRQNYSDQQIKILNNGLQDQPLYTGNETVFELQFTGQPEKIQWFRNEIEIVNSPQQSNNRIYHVTNQTNGITRLIIKPTLDEDVGTYSVKLSGPNEEITSAKLMPAAQFQNLQKKKVEQTQRKALVEELAEKQLNRMKPSKNVAPRTSYTSYGTSDDDVFYEPTQRVAPQRHPTAPTLRRPLKDTDVKEGQPIQLTCQVQGFPKAELLWFKNNIPLPLSARHKTSYDVGSGTITLRVNDSRPEDSGVYTVLAKNPQGHVQTSAHVEVKESSGIDETSYVQPDAFKYIEKQPAAGPRSTKPRRESDTSNLQQKPAKIIKTPISTSVVEGDTAQFTCQVEGTPKPKIAWLKDNKPLMSGPRFSTYFDQASKTAVLRVKDVCKDDQGYYTCIADNTLNSDRSTATLQVIPESKIDQRSYVETDAFKYLTPENKQRVANKKQDQPTSGVDSESFVNPDSFRYLEGKKPAKQPDSNRTIDDRPIIDADAFRYVEARQAPKTKRNDDARASIDDTPIVNPEAFRYLERRADAAKLKKNQDTGPSIDETPQVNLNAFQYLERRDMPKKQPEEGPSIDESSIVNPEAFKYLERKPMKRSEDVGPSIDETPIVNPDAFRYLERQIAPKPRDTAPTIDTTSLVNPDAFRYLEKPTSMPRIDESPAIDNRPIVPQEAFRWLDRPKQLERIPEGPAVDESSYVNPKAFRYIEAKPKEKAVDTGPSIDESSYVNPKAFKYLEAAQSKKPVDVGPAIDTSNYVNPQLFAQFEQKPAAQPTYDDQELKRAPRVLQPLKSAQAIEGKPAVLVATVDGFPVPQLTWLKDGAELPASNRVTTNYDIPSKTAWIRIDNARPDDSSVYTLIAHNPAGEVRSDARLNVLPSMTPIDNTAFVPAEAFEKVERTPGSKRPHTQATTGVDDTSFVNPQLFQQFESPLKTPRTDNFSNELVVQVPVRILTPLRSLQAPESATVVLDAVVEGSPQPTFTWLKGQTPLSESNRFITNYDLPSKRVTLTIKDVRENDTGVYTLLATNGPQLQHSSATLQVLGAPSIDQSSFIPMDVFNKLERPQNQQGQIPVQSGVDQSSYISQPDRFAVFDQIQPNRRPYNDFGGVDETPLVSMEKINLLEIPSNAKKQPYDIEEKAQAPTVITPLQPITAQEGSPAVLTAKIEGSPMPNFTWFKDNAPLVASSRFTTYYHIPSKLVVLQINDARPDDTGEYTVRADNKSGDVTTTAKLDITSLPSVRDQPFISTDKFRLLEQSNQPRSIDDISGVDERPLVDFTKLQQLEIKPARLTEAEQGDTEQFKPTVIIPLRNIEAIENQPVVLSAQIEGKPQPQFSWFKDDQPLAEGNRFATQYDIPSKTIFLTIAGAREDDSGTYRLVAQNPSGQEETSCDVKVDVNQPNIDQRSFVPQKAFDKLEKQLPRPNNVISGVDQSSFFNQDLFRPFDERHIKHPSAIVGGEDSDAAMPISAPRVLTPLRPLSTPEGEAVLLTAQVEGYPLPQFTWIHDNQPIMASNRVTSHYDMLTKRCYLQIIDSRPSDAGTYELIAENPAGQDRTRTELTIVPVSKIDQTGYVPYDKFSTLEFKPRIPNELRSGVDASPFVSGEIFRLLEAKPVNEHFIPDDEQKVSIDVLVPLKPAVAQEGQPVMLTTKIRGRPTPQFTWLRNNQPILESNRVQTYYDFPSETLVLEISEILPHDAGNYTVVAENPKTGERVETSAPLTVRGDTTSIDNTAFVAPDAFRTLEASSPLRAVMGESGVDTNSYLNPDILRTLDQTKQKPTDTPEKKQAVSAPKVITPLQPVKCNEGQPINFTAKVEGNPQPTFTWFKNDQPIQESNRFWSHYDIPSKTVLLQITDARPDDNGTYVLLAENPLGRDQTQSTVNVTSGPRVDTNAFVAPEKFAAFDQQYGPNVPTQSGVDTTPFVQPERFAQLEVKAPAPTRQEMQQPEAPKVVTPLQPIQVNEGSPALLQATIVGKPTPNFVWMKDGAPLAASNRLRTRYDIGTKQVLLQINDVRPQDAGEYVVVATNPAGQETTATPLTVVPDKPGVGERGFVPSDKFRNLEQPQDQERRPLAIVPGVDNQPFVSPDKFRNLDHVTPTNRPEEGQAPEAKRAPRVLQPLNNSDLEEFMPVLLTTTIDAGSPMAAFTWYKNGQPLVEGNRYTTKYDILTKALTLQILAARPDDQGNYTVRATNPTGTDETTSQLTIRPVSSIDSRPFIQPDRFAPLEVKAPAPTRQEMQQPEAPKVVTPLQPIEVKEGAPALLQATVVGKPTPNFVWMKDGAPLTASDRLRTRYDIGTKQVLLQINDARPQDAGEYVVVATNPAGQDTTATPLTVVPDKPGVDERGFVPSDKFRNLEQPKTQTPRPLAIVPGVDVDSFIAPKTQTKEGQDTEEEERAPRVMVPLRDTSAEQSMPVLLTATIDAGSPMATFTWLKNGQPLVEGDRYTTTYDLKPKTVTLEILDAKPTDQGTYTLRATNPFGNDETTAKLAIRPATSSDALPAATPKPVEIKPPVPTKQEMQQVQAPKVTVPLENVEATKGSPVLLRATIVGTPTPNFVWLKNGQPLMTSNRLRPRYDAPTKQVVLQITDVRPEDAGQYVVVATNPAGQDSTGTTLTIADDRPKAPTDNNRIKNQPEGEAPRPLNVVPGVEHQPSATGPTEEQRAPRVITPLTDNVVEESMPVIFRSTIDIGSPIATFTWLKDGKPLVEGDRYITTYDIKPKILTLEILDAKPSDQGTYTVRAANPLGSDETTAKLAVRPATSPDALPSSTPKPVEVKAPVPTKQEMQQVQPPKVIVPLENVEATKGSPVLLRATIAGTPTPNFVWLKDGQPLMTSNRIRTKYDAPTKQVVLQITDVRPEDVGQYVVLATNPAGQDSTGTTLTIAPEKPGAEDRAKVPTDKNRIKNQPEGKTPRPLNVVPAAEHQPTTTGPVEEQRAPRVIVPLSDNVVEESMPVIFRSTIDIGSPIGTFTWLKNGQPLVEGDRYITTYDMKPKILTLEILDAKPSDQGTYTVRAANPLGTDETTAKLAIRPATSPDALPSATPKPVEIKAPIPTKEEMQQVQPPKVVVPLENVEATKGSPVLLRATIVGTPTPNFVWLKDGQPLMTSNRIRTKYDAPTKQVVLQITDVRPEDVGQYVVLATNPAGQDSTGTTLTIAPEKPAGGDDRPKVPTDKNRIKNQPESEKTRPLNVIPGAEHQPTTGPVEEQRAPRVIVPLSDNVVEESMPVIFRSTIDAGSPMGTFTWLKDGKPLVEGKRYITTYDIKPKILTLEILDARPSDQGTYTVRAANPFGNDETTAKLTIRPATSPDALPSATPKPVEVKAPIPTKEEMQQVQPPKVVVPLENVEATKGSPVLLRATIIGTPTPNFVWLKDGQPLMTSNRIRTKYDAPTKQVVLQITDVRPEDVGQYLVVATNPAGQDSTGTTLTIAPEKPTAGDKAKVPTDKNRIKNQPESETLRPLNVVPGAEHQPSTTGPAEEQRPPRVIVPLSDNVVEESMPIIFRSTIDAGSPMGTFTWLKDGKPLIEGKRYITTYDIKPKILTLEILDAKPSDQGTYTVRAANPFGTDETTAKLAIRPATSPDALPSATPKPVEVKAPIPTKEEMQQVQPPKVIVPLEDLETTKESPVLFRATIVGSPTPTFVWLKDGKPLMTSNRIRTKYDAPTKQVVLQITDVRPEDVGQYLVVATNPAGQDSTGAKLSITPEKPPGAEDRAKVPADKNRIKNQPEGKTPRPLKVVPGVEHQPSLAGPSEEAEEQRPPRVIVPLKDSVIEESMPIILRSTIDAGVPMATFTWFKNGQPLVEGKRYITTYDIKPKILTLEILDARPSDQGTYTVRAANPFGTDETTAKLTIRPATSPDALPSATPKPVEVKAPIPTKEEMQQMQPPKVIVPLENAETTKGSPVLLRATIIGTPTPNFVWLKDGKPLMTSNRVRTRYDAPTKEVVLQITDVRPEDVGQYLVVATNPAGQDSTGAKLSIIPEKPPGAGDRAKVPTDRNRIKNQPEGQTPRPLKLIPPTQLPLSTSPDKLRKLNHVSPTAKPEKAEAPEKIRPPRVIVPLSDTDLEELMPVLLTAKIDAGVPMASFTWFKDGQPLVAATRFTTKYDIGNQTITLQILASRPDDQGVYTVRATNPAGSDETTCKLNIRPVSSIDTRPFIDADRFRPLENRPATADNLGDNKQPLRPPKVLIPMNNLRLTEYQPIVLKSIIDGGFPMGKFNWLKDGQPLPASNRYRANYDIHTRTASLLIDAARPATDTGRYTVHVENPVGKDQTTGEVNVEGTPGIDDRPFIEPSKFGKFDGPLRTAGSGPRGPILQPDETMRDRENQPPWIRLVKGLEDQLIDESKAAQLACIIDAHPAATINWLKDGQPLIVSQRFMPEYDQKNGVVRLSIYPVYAADSGPYTMVARNIAGEVSTKCTLRIQPTANVEENPLVKFAGLRKVPQQPSTAGTEPSHKPVVSDEGQKPYFIKVPVDRVVPEGQLVRLDYIPAGRPEPSLTWYRNGIPLNPNDADHRDVVNEGGVHSLLILNPKLGPVVEYTCVAKNKYGEAPFTVRVGVAERGSNIAPYFVEQLYDIIIIEGQDAQLDATAEGFPEPKVSWEKEGKPLTPNKEYKVEFEGAKTALHIHAAKLTDAGLYQCTATSPAGTAITKCRVTVIPISEAGQYAKDLPQFGPQLLSKLPTLPQEDIRSKYMTVPVKPPEVKPEELYKLPKRPKKSDNPLEEAKRRGVKVLPDEILNALQKGLEEYPEEEMYSKDRPQPPKFKVHLKSHLNLNEDDHCLFEAKLIPVRDPMMRVQWFRNGKVLHHASRMIPRYNFADVSLEFLYTFAEDDGIYECVATNPYGEDRTRAELKCRPKRSIIYNTQLPKGMEGVAKLQMLEDEIKHTASMIGLEEKVQEKEPKAPEFIMPLEDLSVDEGDNAKFIAKVDGHPRPRVTWSINNGDVANGSRYKLVFDGLVHYLDIPRTRQYDAGVIRCVAKNTFGQSESVAILNIKFRQDYRSGLSKTPGGIETGLDDSFDVDIEERLRTRAQARQRESVDDRTYRPLTDKPIHPLHSKANAEKMSWRQTVEKVGDAPNFTKSLLPLKAKEGSKVVVGVEFTGEPAPTVSWYRDGFTVEDSEDFKIRTTETESVLTIKHAFIIDSGLYTVKLFNPIGIKQCQAAIRIMPIIAEDQTPRFLDVPQDSEILAGDPVRFQCRVEGEPFPTVAFYREDEPVNLNDRRFRVIQEGDVFTLLVFEALPADSGQYEAVAENAVGKANTRFTLTVTSRESGGKKASVVDDPKLVHKVPYLEKALEDLHVKEGQSATFECIIPASYGTDVKWYKGTSEWPIKPSKFFKPKSDGTKHQLFILEAYAEDEGLYKCVVSNPVGTTATTATLKVDHLMQVPEFVRAFSNLTTYEGEQVRFDVEVRGDPPLTISWFRDGEIIRDSPDFQIFTEGNRSVFYISEVFMEDQGLFTCTASNSAGSSDCSARLIVEPRPQL</sequence>
<feature type="domain" description="Ig-like" evidence="8">
    <location>
        <begin position="5059"/>
        <end position="5150"/>
    </location>
</feature>
<feature type="region of interest" description="Disordered" evidence="7">
    <location>
        <begin position="2752"/>
        <end position="2771"/>
    </location>
</feature>
<keyword evidence="6" id="KW-0175">Coiled coil</keyword>
<dbReference type="FunFam" id="2.60.40.10:FF:000962">
    <property type="entry name" value="titin isoform X1"/>
    <property type="match status" value="1"/>
</dbReference>
<feature type="domain" description="Ig-like" evidence="8">
    <location>
        <begin position="5607"/>
        <end position="5698"/>
    </location>
</feature>
<feature type="compositionally biased region" description="Polar residues" evidence="7">
    <location>
        <begin position="2304"/>
        <end position="2316"/>
    </location>
</feature>
<dbReference type="Gene3D" id="2.60.40.10">
    <property type="entry name" value="Immunoglobulins"/>
    <property type="match status" value="38"/>
</dbReference>
<feature type="region of interest" description="Disordered" evidence="7">
    <location>
        <begin position="6549"/>
        <end position="6569"/>
    </location>
</feature>
<dbReference type="GO" id="GO:0004672">
    <property type="term" value="F:protein kinase activity"/>
    <property type="evidence" value="ECO:0007669"/>
    <property type="project" value="TreeGrafter"/>
</dbReference>
<feature type="domain" description="Ig-like" evidence="8">
    <location>
        <begin position="3801"/>
        <end position="3891"/>
    </location>
</feature>
<comment type="caution">
    <text evidence="9">The sequence shown here is derived from an EMBL/GenBank/DDBJ whole genome shotgun (WGS) entry which is preliminary data.</text>
</comment>
<feature type="domain" description="Ig-like" evidence="8">
    <location>
        <begin position="6747"/>
        <end position="6832"/>
    </location>
</feature>
<organism evidence="9 10">
    <name type="scientific">Adineta steineri</name>
    <dbReference type="NCBI Taxonomy" id="433720"/>
    <lineage>
        <taxon>Eukaryota</taxon>
        <taxon>Metazoa</taxon>
        <taxon>Spiralia</taxon>
        <taxon>Gnathifera</taxon>
        <taxon>Rotifera</taxon>
        <taxon>Eurotatoria</taxon>
        <taxon>Bdelloidea</taxon>
        <taxon>Adinetida</taxon>
        <taxon>Adinetidae</taxon>
        <taxon>Adineta</taxon>
    </lineage>
</organism>
<feature type="region of interest" description="Disordered" evidence="7">
    <location>
        <begin position="4994"/>
        <end position="5054"/>
    </location>
</feature>
<dbReference type="InterPro" id="IPR013098">
    <property type="entry name" value="Ig_I-set"/>
</dbReference>
<feature type="domain" description="Ig-like" evidence="8">
    <location>
        <begin position="2997"/>
        <end position="3087"/>
    </location>
</feature>
<feature type="compositionally biased region" description="Basic residues" evidence="7">
    <location>
        <begin position="291"/>
        <end position="301"/>
    </location>
</feature>
<feature type="compositionally biased region" description="Basic and acidic residues" evidence="7">
    <location>
        <begin position="3952"/>
        <end position="3963"/>
    </location>
</feature>
<feature type="compositionally biased region" description="Basic and acidic residues" evidence="7">
    <location>
        <begin position="5283"/>
        <end position="5305"/>
    </location>
</feature>
<feature type="compositionally biased region" description="Polar residues" evidence="7">
    <location>
        <begin position="4994"/>
        <end position="5004"/>
    </location>
</feature>
<evidence type="ECO:0000256" key="1">
    <source>
        <dbReference type="ARBA" id="ARBA00004657"/>
    </source>
</evidence>
<dbReference type="GO" id="GO:0045989">
    <property type="term" value="P:positive regulation of striated muscle contraction"/>
    <property type="evidence" value="ECO:0007669"/>
    <property type="project" value="UniProtKB-ARBA"/>
</dbReference>
<dbReference type="SMART" id="SM00409">
    <property type="entry name" value="IG"/>
    <property type="match status" value="38"/>
</dbReference>
<feature type="domain" description="Ig-like" evidence="8">
    <location>
        <begin position="5899"/>
        <end position="5990"/>
    </location>
</feature>
<keyword evidence="5" id="KW-0393">Immunoglobulin domain</keyword>
<feature type="region of interest" description="Disordered" evidence="7">
    <location>
        <begin position="3929"/>
        <end position="3965"/>
    </location>
</feature>
<feature type="compositionally biased region" description="Low complexity" evidence="7">
    <location>
        <begin position="1775"/>
        <end position="1813"/>
    </location>
</feature>
<feature type="domain" description="Ig-like" evidence="8">
    <location>
        <begin position="2177"/>
        <end position="2268"/>
    </location>
</feature>
<dbReference type="PANTHER" id="PTHR47633">
    <property type="entry name" value="IMMUNOGLOBULIN"/>
    <property type="match status" value="1"/>
</dbReference>
<dbReference type="FunFam" id="2.60.40.10:FF:000080">
    <property type="entry name" value="Myosin light chain kinase, smooth muscle"/>
    <property type="match status" value="2"/>
</dbReference>
<evidence type="ECO:0000256" key="5">
    <source>
        <dbReference type="ARBA" id="ARBA00023319"/>
    </source>
</evidence>
<feature type="domain" description="Ig-like" evidence="8">
    <location>
        <begin position="7229"/>
        <end position="7317"/>
    </location>
</feature>
<keyword evidence="4" id="KW-1015">Disulfide bond</keyword>
<feature type="region of interest" description="Disordered" evidence="7">
    <location>
        <begin position="6287"/>
        <end position="6306"/>
    </location>
</feature>
<feature type="compositionally biased region" description="Basic and acidic residues" evidence="7">
    <location>
        <begin position="6873"/>
        <end position="6894"/>
    </location>
</feature>
<feature type="region of interest" description="Disordered" evidence="7">
    <location>
        <begin position="4726"/>
        <end position="4782"/>
    </location>
</feature>
<evidence type="ECO:0000256" key="3">
    <source>
        <dbReference type="ARBA" id="ARBA00022490"/>
    </source>
</evidence>
<feature type="domain" description="Ig-like" evidence="8">
    <location>
        <begin position="2040"/>
        <end position="2130"/>
    </location>
</feature>
<dbReference type="InterPro" id="IPR003598">
    <property type="entry name" value="Ig_sub2"/>
</dbReference>
<dbReference type="CDD" id="cd00096">
    <property type="entry name" value="Ig"/>
    <property type="match status" value="1"/>
</dbReference>
<dbReference type="GO" id="GO:0060298">
    <property type="term" value="P:positive regulation of sarcomere organization"/>
    <property type="evidence" value="ECO:0007669"/>
    <property type="project" value="UniProtKB-ARBA"/>
</dbReference>
<dbReference type="Proteomes" id="UP000663844">
    <property type="component" value="Unassembled WGS sequence"/>
</dbReference>
<feature type="domain" description="Ig-like" evidence="8">
    <location>
        <begin position="6174"/>
        <end position="6266"/>
    </location>
</feature>
<feature type="domain" description="Ig-like" evidence="8">
    <location>
        <begin position="1614"/>
        <end position="1707"/>
    </location>
</feature>
<proteinExistence type="inferred from homology"/>
<feature type="domain" description="Ig-like" evidence="8">
    <location>
        <begin position="5734"/>
        <end position="5824"/>
    </location>
</feature>
<feature type="domain" description="Ig-like" evidence="8">
    <location>
        <begin position="7018"/>
        <end position="7109"/>
    </location>
</feature>
<evidence type="ECO:0000256" key="7">
    <source>
        <dbReference type="SAM" id="MobiDB-lite"/>
    </source>
</evidence>
<feature type="domain" description="Ig-like" evidence="8">
    <location>
        <begin position="2804"/>
        <end position="2895"/>
    </location>
</feature>
<protein>
    <recommendedName>
        <fullName evidence="8">Ig-like domain-containing protein</fullName>
    </recommendedName>
</protein>
<feature type="domain" description="Ig-like" evidence="8">
    <location>
        <begin position="2640"/>
        <end position="2730"/>
    </location>
</feature>
<feature type="domain" description="Ig-like" evidence="8">
    <location>
        <begin position="4914"/>
        <end position="5004"/>
    </location>
</feature>
<feature type="region of interest" description="Disordered" evidence="7">
    <location>
        <begin position="6113"/>
        <end position="6167"/>
    </location>
</feature>
<name>A0A818HSW7_9BILA</name>
<feature type="domain" description="Ig-like" evidence="8">
    <location>
        <begin position="5331"/>
        <end position="5422"/>
    </location>
</feature>
<feature type="region of interest" description="Disordered" evidence="7">
    <location>
        <begin position="2293"/>
        <end position="2342"/>
    </location>
</feature>
<feature type="domain" description="Ig-like" evidence="8">
    <location>
        <begin position="7131"/>
        <end position="7223"/>
    </location>
</feature>
<comment type="similarity">
    <text evidence="2">Belongs to the protein kinase superfamily. CAMK Ser/Thr protein kinase family.</text>
</comment>
<feature type="domain" description="Ig-like" evidence="8">
    <location>
        <begin position="1309"/>
        <end position="1398"/>
    </location>
</feature>
<dbReference type="GO" id="GO:0030016">
    <property type="term" value="C:myofibril"/>
    <property type="evidence" value="ECO:0007669"/>
    <property type="project" value="UniProtKB-SubCell"/>
</dbReference>
<feature type="region of interest" description="Disordered" evidence="7">
    <location>
        <begin position="2153"/>
        <end position="2179"/>
    </location>
</feature>
<feature type="domain" description="Ig-like" evidence="8">
    <location>
        <begin position="3644"/>
        <end position="3736"/>
    </location>
</feature>
<feature type="region of interest" description="Disordered" evidence="7">
    <location>
        <begin position="6873"/>
        <end position="6896"/>
    </location>
</feature>
<feature type="domain" description="Ig-like" evidence="8">
    <location>
        <begin position="4095"/>
        <end position="4185"/>
    </location>
</feature>
<feature type="region of interest" description="Disordered" evidence="7">
    <location>
        <begin position="1397"/>
        <end position="1417"/>
    </location>
</feature>
<feature type="domain" description="Ig-like" evidence="8">
    <location>
        <begin position="4787"/>
        <end position="4878"/>
    </location>
</feature>
<dbReference type="EMBL" id="CAJOAZ010000051">
    <property type="protein sequence ID" value="CAF3508031.1"/>
    <property type="molecule type" value="Genomic_DNA"/>
</dbReference>
<reference evidence="9" key="1">
    <citation type="submission" date="2021-02" db="EMBL/GenBank/DDBJ databases">
        <authorList>
            <person name="Nowell W R."/>
        </authorList>
    </citation>
    <scope>NUCLEOTIDE SEQUENCE</scope>
</reference>
<feature type="domain" description="Ig-like" evidence="8">
    <location>
        <begin position="3323"/>
        <end position="3413"/>
    </location>
</feature>
<feature type="domain" description="Ig-like" evidence="8">
    <location>
        <begin position="4376"/>
        <end position="4466"/>
    </location>
</feature>
<feature type="compositionally biased region" description="Basic and acidic residues" evidence="7">
    <location>
        <begin position="4738"/>
        <end position="4761"/>
    </location>
</feature>
<dbReference type="FunFam" id="2.60.40.10:FF:000425">
    <property type="entry name" value="Myosin light chain kinase"/>
    <property type="match status" value="1"/>
</dbReference>
<feature type="domain" description="Ig-like" evidence="8">
    <location>
        <begin position="4642"/>
        <end position="4732"/>
    </location>
</feature>
<dbReference type="FunFam" id="2.60.40.10:FF:000032">
    <property type="entry name" value="palladin isoform X1"/>
    <property type="match status" value="9"/>
</dbReference>
<feature type="domain" description="Ig-like" evidence="8">
    <location>
        <begin position="4249"/>
        <end position="4340"/>
    </location>
</feature>
<feature type="compositionally biased region" description="Basic and acidic residues" evidence="7">
    <location>
        <begin position="5555"/>
        <end position="5578"/>
    </location>
</feature>
<feature type="compositionally biased region" description="Basic and acidic residues" evidence="7">
    <location>
        <begin position="5835"/>
        <end position="5845"/>
    </location>
</feature>
<comment type="subcellular location">
    <subcellularLocation>
        <location evidence="1">Cytoplasm</location>
        <location evidence="1">Myofibril</location>
    </subcellularLocation>
</comment>
<feature type="domain" description="Ig-like" evidence="8">
    <location>
        <begin position="6311"/>
        <end position="6397"/>
    </location>
</feature>
<feature type="domain" description="Ig-like" evidence="8">
    <location>
        <begin position="6919"/>
        <end position="7007"/>
    </location>
</feature>
<feature type="domain" description="Ig-like" evidence="8">
    <location>
        <begin position="3965"/>
        <end position="4056"/>
    </location>
</feature>
<evidence type="ECO:0000256" key="6">
    <source>
        <dbReference type="SAM" id="Coils"/>
    </source>
</evidence>
<dbReference type="PROSITE" id="PS50835">
    <property type="entry name" value="IG_LIKE"/>
    <property type="match status" value="37"/>
</dbReference>
<evidence type="ECO:0000256" key="4">
    <source>
        <dbReference type="ARBA" id="ARBA00023157"/>
    </source>
</evidence>
<dbReference type="SMART" id="SM00408">
    <property type="entry name" value="IGc2"/>
    <property type="match status" value="36"/>
</dbReference>
<feature type="region of interest" description="Disordered" evidence="7">
    <location>
        <begin position="4460"/>
        <end position="4515"/>
    </location>
</feature>
<gene>
    <name evidence="9" type="ORF">OXD698_LOCUS1708</name>
</gene>
<feature type="domain" description="Ig-like" evidence="8">
    <location>
        <begin position="6411"/>
        <end position="6499"/>
    </location>
</feature>
<dbReference type="FunFam" id="2.60.40.10:FF:000612">
    <property type="entry name" value="palladin isoform X1"/>
    <property type="match status" value="1"/>
</dbReference>
<evidence type="ECO:0000259" key="8">
    <source>
        <dbReference type="PROSITE" id="PS50835"/>
    </source>
</evidence>
<feature type="region of interest" description="Disordered" evidence="7">
    <location>
        <begin position="1775"/>
        <end position="1825"/>
    </location>
</feature>
<feature type="domain" description="Ig-like" evidence="8">
    <location>
        <begin position="5458"/>
        <end position="5550"/>
    </location>
</feature>
<feature type="coiled-coil region" evidence="6">
    <location>
        <begin position="126"/>
        <end position="153"/>
    </location>
</feature>
<feature type="region of interest" description="Disordered" evidence="7">
    <location>
        <begin position="5817"/>
        <end position="5893"/>
    </location>
</feature>
<evidence type="ECO:0000256" key="2">
    <source>
        <dbReference type="ARBA" id="ARBA00006692"/>
    </source>
</evidence>
<dbReference type="InterPro" id="IPR013783">
    <property type="entry name" value="Ig-like_fold"/>
</dbReference>
<feature type="compositionally biased region" description="Basic and acidic residues" evidence="7">
    <location>
        <begin position="6130"/>
        <end position="6143"/>
    </location>
</feature>
<keyword evidence="3" id="KW-0963">Cytoplasm</keyword>
<feature type="compositionally biased region" description="Basic and acidic residues" evidence="7">
    <location>
        <begin position="6560"/>
        <end position="6569"/>
    </location>
</feature>
<feature type="compositionally biased region" description="Basic and acidic residues" evidence="7">
    <location>
        <begin position="276"/>
        <end position="290"/>
    </location>
</feature>
<feature type="domain" description="Ig-like" evidence="8">
    <location>
        <begin position="3473"/>
        <end position="3573"/>
    </location>
</feature>
<dbReference type="InterPro" id="IPR007110">
    <property type="entry name" value="Ig-like_dom"/>
</dbReference>
<feature type="domain" description="Ig-like" evidence="8">
    <location>
        <begin position="3157"/>
        <end position="3247"/>
    </location>
</feature>
<feature type="compositionally biased region" description="Basic and acidic residues" evidence="7">
    <location>
        <begin position="5011"/>
        <end position="5036"/>
    </location>
</feature>
<feature type="region of interest" description="Disordered" evidence="7">
    <location>
        <begin position="5537"/>
        <end position="5607"/>
    </location>
</feature>
<dbReference type="FunFam" id="2.60.40.10:FF:000107">
    <property type="entry name" value="Myosin, light chain kinase a"/>
    <property type="match status" value="10"/>
</dbReference>
<dbReference type="SUPFAM" id="SSF48726">
    <property type="entry name" value="Immunoglobulin"/>
    <property type="match status" value="38"/>
</dbReference>
<evidence type="ECO:0000313" key="9">
    <source>
        <dbReference type="EMBL" id="CAF3508031.1"/>
    </source>
</evidence>
<feature type="domain" description="Ig-like" evidence="8">
    <location>
        <begin position="6623"/>
        <end position="6696"/>
    </location>
</feature>
<dbReference type="Pfam" id="PF07679">
    <property type="entry name" value="I-set"/>
    <property type="match status" value="37"/>
</dbReference>
<evidence type="ECO:0000313" key="10">
    <source>
        <dbReference type="Proteomes" id="UP000663844"/>
    </source>
</evidence>
<dbReference type="InterPro" id="IPR036179">
    <property type="entry name" value="Ig-like_dom_sf"/>
</dbReference>
<feature type="domain" description="Ig-like" evidence="8">
    <location>
        <begin position="4515"/>
        <end position="4606"/>
    </location>
</feature>
<accession>A0A818HSW7</accession>
<feature type="region of interest" description="Disordered" evidence="7">
    <location>
        <begin position="5270"/>
        <end position="5331"/>
    </location>
</feature>
<feature type="domain" description="Ig-like" evidence="8">
    <location>
        <begin position="6031"/>
        <end position="6125"/>
    </location>
</feature>
<feature type="compositionally biased region" description="Basic and acidic residues" evidence="7">
    <location>
        <begin position="4468"/>
        <end position="4489"/>
    </location>
</feature>
<feature type="domain" description="Ig-like" evidence="8">
    <location>
        <begin position="5186"/>
        <end position="5276"/>
    </location>
</feature>